<proteinExistence type="predicted"/>
<evidence type="ECO:0000313" key="2">
    <source>
        <dbReference type="Proteomes" id="UP001367508"/>
    </source>
</evidence>
<name>A0AAN9QQY8_CANGL</name>
<gene>
    <name evidence="1" type="ORF">VNO77_14882</name>
</gene>
<comment type="caution">
    <text evidence="1">The sequence shown here is derived from an EMBL/GenBank/DDBJ whole genome shotgun (WGS) entry which is preliminary data.</text>
</comment>
<organism evidence="1 2">
    <name type="scientific">Canavalia gladiata</name>
    <name type="common">Sword bean</name>
    <name type="synonym">Dolichos gladiatus</name>
    <dbReference type="NCBI Taxonomy" id="3824"/>
    <lineage>
        <taxon>Eukaryota</taxon>
        <taxon>Viridiplantae</taxon>
        <taxon>Streptophyta</taxon>
        <taxon>Embryophyta</taxon>
        <taxon>Tracheophyta</taxon>
        <taxon>Spermatophyta</taxon>
        <taxon>Magnoliopsida</taxon>
        <taxon>eudicotyledons</taxon>
        <taxon>Gunneridae</taxon>
        <taxon>Pentapetalae</taxon>
        <taxon>rosids</taxon>
        <taxon>fabids</taxon>
        <taxon>Fabales</taxon>
        <taxon>Fabaceae</taxon>
        <taxon>Papilionoideae</taxon>
        <taxon>50 kb inversion clade</taxon>
        <taxon>NPAAA clade</taxon>
        <taxon>indigoferoid/millettioid clade</taxon>
        <taxon>Phaseoleae</taxon>
        <taxon>Canavalia</taxon>
    </lineage>
</organism>
<dbReference type="Proteomes" id="UP001367508">
    <property type="component" value="Unassembled WGS sequence"/>
</dbReference>
<reference evidence="1 2" key="1">
    <citation type="submission" date="2024-01" db="EMBL/GenBank/DDBJ databases">
        <title>The genomes of 5 underutilized Papilionoideae crops provide insights into root nodulation and disease resistanc.</title>
        <authorList>
            <person name="Jiang F."/>
        </authorList>
    </citation>
    <scope>NUCLEOTIDE SEQUENCE [LARGE SCALE GENOMIC DNA]</scope>
    <source>
        <strain evidence="1">LVBAO_FW01</strain>
        <tissue evidence="1">Leaves</tissue>
    </source>
</reference>
<keyword evidence="2" id="KW-1185">Reference proteome</keyword>
<evidence type="ECO:0000313" key="1">
    <source>
        <dbReference type="EMBL" id="KAK7344794.1"/>
    </source>
</evidence>
<sequence>MLLSFKFHLDSKRNCRIISILLCFGDSSIAFFYLLSTQGVSQPLPPILLLFYQPLVCQKFPEILDLFLLLSKSSSSLRERKRSSLLQELVSLKTNTVQISAPWGKVLLLRLCLERLLKLGLRFRLIRLYMQEFCLKRKKERRLDDLGGDNNEKLPDFINLEWTPGFVENFRSSHKEPTQFLEAWGKREQQGGLLLWVWHSP</sequence>
<accession>A0AAN9QQY8</accession>
<dbReference type="AlphaFoldDB" id="A0AAN9QQY8"/>
<dbReference type="EMBL" id="JAYMYQ010000003">
    <property type="protein sequence ID" value="KAK7344794.1"/>
    <property type="molecule type" value="Genomic_DNA"/>
</dbReference>
<protein>
    <submittedName>
        <fullName evidence="1">Uncharacterized protein</fullName>
    </submittedName>
</protein>